<dbReference type="FunFam" id="3.40.50.2000:FF:000052">
    <property type="entry name" value="Alpha-1,3-glucan synthase Ags2"/>
    <property type="match status" value="1"/>
</dbReference>
<dbReference type="OrthoDB" id="2496276at2759"/>
<dbReference type="InterPro" id="IPR013534">
    <property type="entry name" value="Starch_synth_cat_dom"/>
</dbReference>
<feature type="transmembrane region" description="Helical" evidence="8">
    <location>
        <begin position="12"/>
        <end position="32"/>
    </location>
</feature>
<dbReference type="GO" id="GO:0047657">
    <property type="term" value="F:alpha-1,3-glucan synthase activity"/>
    <property type="evidence" value="ECO:0007669"/>
    <property type="project" value="UniProtKB-EC"/>
</dbReference>
<proteinExistence type="inferred from homology"/>
<comment type="caution">
    <text evidence="10">The sequence shown here is derived from an EMBL/GenBank/DDBJ whole genome shotgun (WGS) entry which is preliminary data.</text>
</comment>
<dbReference type="InterPro" id="IPR058657">
    <property type="entry name" value="Mok11-13/Ags1-like_Ig"/>
</dbReference>
<feature type="transmembrane region" description="Helical" evidence="8">
    <location>
        <begin position="2285"/>
        <end position="2303"/>
    </location>
</feature>
<dbReference type="InterPro" id="IPR058656">
    <property type="entry name" value="Mok11-13/Ags1-like_GH"/>
</dbReference>
<keyword evidence="4" id="KW-0808">Transferase</keyword>
<feature type="transmembrane region" description="Helical" evidence="8">
    <location>
        <begin position="2333"/>
        <end position="2353"/>
    </location>
</feature>
<evidence type="ECO:0000256" key="1">
    <source>
        <dbReference type="ARBA" id="ARBA00006122"/>
    </source>
</evidence>
<evidence type="ECO:0000256" key="3">
    <source>
        <dbReference type="ARBA" id="ARBA00022676"/>
    </source>
</evidence>
<sequence>MTNILMGNPPKFIYASLFGIFFTATVILSYPYDPKLQNYNINLNQSAGNNVLYYYSDWPEKSQNTSSYKYTPSPTNWRELPTYTVILDRFSDGDPSNNDFYGHRSEWDVNSNQLRHGGDILGLAQDRVLDYIHGMGYRTIYIAGTPWLNMPWQADGYSALDFTLLDPHWGTLSDWRAAIDKIHSKGMYVMLDTTTTTLADFIGFKEYPRNTAPFNLQGYEVHYKPTVQTPWDLTFYSDFNFTNTRDPNCQLPKFYYPNGSEAVITDEWKGCYTGDFDQFGDSGTLGTRPEWQDQLTKYSSVQDRLRDWDSTVAAKLENLACMTLRALDPDAMRVDKASQQTLGFLGKWGGSLRTCAKSLGKNNFFIPGEISGANTFGSLYYGRGRQPVHYAQLQFDNIDNIKPNQSEYFMRPLGENALDSSAFHYSIYRSLTRFLGMDGELDSPFDVPVNWVDAWRRIYVTTDFLNQQTAIIDPRHLYGTTNQDNFRWPSIVNGTHRFLLGQLITNLMMPGIPLALYGEEQGFYLFDSQANDYLFGRQPMSSSLAWMAHGCYKLGSKKYPNFPLDKALKGCTDAWNSLDHYDPTSGIRNILARFVQLRSQYASLQDGFNLTQLGNWTTLGELPASSHTPSEWGLWSVSRSPLSSQRLDGPHPELPVWVLYSNVNQTTEFSHDCSTNLAILSPYPAPTSVRNLIYPYENYSLEQSQASLTADSSLISPGCLKSIKMEPFSYKVLVPDTNWVPPLPRLVGFEPGHDARLWSASDDDNAEISISLFFSEAMSCQAVSSSLSLSYTISPDSKAKPRIALEHAVCSTIDSVPSDTQAAPPAIWKWTSSLSEVSDGVYEIIINNATSESGSSTNTIDHLIFRRGGSNNPIAFPNATYSSALLQEYEGKKLIHSNAAGADKMRYSTDFGQSYSKWVPYSNQLILPSDAFAPPRFWQGYHIRVQYWSQRVGSAAHMIDGDLGYESSYQRRFPQLLLRGAFNQWGYDKGIPNVLTPSNGMDNLTIDVITDWPHEFQLTVFDTRDPIFYGDVDKDGVLDLLPPNSQARNYLYLPQPNAPFLGWRIMVNTTTMTWGFRPIGHERMAIMLFVLLALIPPSTALLACWMYQKVFYKVKFNKYGDQKEKRGWIFSIRNIQKAIKELKSSRRKGKIVESPMRKSALVDEKRLGMKCWPDDISVRRKVLIATLEYEIIDWNIKVKIGGLGVMSSLMGKQMTDVDLLWVIPKVSDLKYPEAEPALPIKVVVFGEIYLVECQIHKCDNITYFLLDSPVFRANSTANPYPARMDDLSSAIFYSHWNQCIAEICRRTPDLSIYHINDYHGALAPLYLLPSIIPVCLSLHNAEFQGLWPLAAPEEEAEVCQAFNITEEICAKYARFGNVFNLLHAAASYISQHQDSVGVAGVSEKYGKRSWARYPALWTLKTIDPLPNPDPKDVEALDAVPRDMKSIKIDPEAERRRLEDKRQLQEWAGLEINSQAQIFFFLGRWSFQKGVDLIADVFLSILEKHLDVQLVTVGPVIDLYGKFAAIKLERLMKMYPKRVLSRPEFVSLPSCVFSGSDFSLIPSRDEPFGLVAVEFGRQGALGVGSRLGGLGLMPGWWFPVESDSTAHLHSQLLKTIKLALNSSHDERALLRARSAQQRFPVLEWRNKMEIMHARSIRASRKYAGKFAFNNGTCLASQKDGTKGGESEILPSGLLSPSTGSSKLPQSQLSSQPGEASLLEASLTSSKTKPTSVEALSVSESFPQFKAKYLEGEDKARIPSQEMIFPHSADGDQEFLKTVSETEKAQDSNEFKKSVARKADANSPLNQIVKDFTDEDGKVTQEFTKKLEALTSENSQSLLCISSYIVSAEKAHFKQLRQEVLELARSRYNPSPLIKLTQRWKASTSLRNGTTTVNASDERVLSTDIEKAGHDQPFLTMASKLNLWQIRLQNQLLGWPIYTIILAIGQIMSATSFQLSLLNGTSTRSSVDLYVIGAANIFGSIFWYRFNYLRPAIWSLSAPWIFFGLAFVLVGLPSLSNTLKIYSVRHPLTLVASSFYSIASAAGFLFFSSNFGEEAGGTTDSWVYRACIVQGTQQIWVAALWYWGFKLQGVDPVDTALVPPAWMNVVTLGLGSLCFFVAYVLFSGLPKYYRNAPGTVPNFTRALFRRKLVMWYLAAEILRNYWLSGPYGRNWTFLWTRDNSPFWSTLLLLLFFFVGVWGALVWGLGCAARKHTWAVAIFAVGLGAPRWCQMLWGTSSVASYLSWAGNAGPQLATSLWLWLGVLDAVQGVGLGIILLQTLSRVHVTATLCLAQIIGSTAVLVARATAPDRIGPESVFPDLGLWDPRVPVISSPVASWPFWLALICQLIIVAGYFVLFRHEQLSKP</sequence>
<dbReference type="Pfam" id="PF08323">
    <property type="entry name" value="Glyco_transf_5"/>
    <property type="match status" value="1"/>
</dbReference>
<feature type="transmembrane region" description="Helical" evidence="8">
    <location>
        <begin position="1990"/>
        <end position="2013"/>
    </location>
</feature>
<evidence type="ECO:0000256" key="4">
    <source>
        <dbReference type="ARBA" id="ARBA00022679"/>
    </source>
</evidence>
<feature type="compositionally biased region" description="Low complexity" evidence="7">
    <location>
        <begin position="1688"/>
        <end position="1727"/>
    </location>
</feature>
<keyword evidence="3" id="KW-0328">Glycosyltransferase</keyword>
<feature type="transmembrane region" description="Helical" evidence="8">
    <location>
        <begin position="2025"/>
        <end position="2045"/>
    </location>
</feature>
<evidence type="ECO:0000259" key="9">
    <source>
        <dbReference type="SMART" id="SM00642"/>
    </source>
</evidence>
<feature type="transmembrane region" description="Helical" evidence="8">
    <location>
        <begin position="1933"/>
        <end position="1953"/>
    </location>
</feature>
<keyword evidence="11" id="KW-1185">Reference proteome</keyword>
<keyword evidence="8" id="KW-0812">Transmembrane</keyword>
<dbReference type="GO" id="GO:0009277">
    <property type="term" value="C:fungal-type cell wall"/>
    <property type="evidence" value="ECO:0007669"/>
    <property type="project" value="TreeGrafter"/>
</dbReference>
<dbReference type="FunFam" id="3.20.20.80:FF:000162">
    <property type="entry name" value="Cell wall alpha-1,3-glucan synthase mok12"/>
    <property type="match status" value="1"/>
</dbReference>
<feature type="transmembrane region" description="Helical" evidence="8">
    <location>
        <begin position="2210"/>
        <end position="2233"/>
    </location>
</feature>
<evidence type="ECO:0000256" key="8">
    <source>
        <dbReference type="SAM" id="Phobius"/>
    </source>
</evidence>
<evidence type="ECO:0000313" key="11">
    <source>
        <dbReference type="Proteomes" id="UP000765509"/>
    </source>
</evidence>
<organism evidence="10 11">
    <name type="scientific">Austropuccinia psidii MF-1</name>
    <dbReference type="NCBI Taxonomy" id="1389203"/>
    <lineage>
        <taxon>Eukaryota</taxon>
        <taxon>Fungi</taxon>
        <taxon>Dikarya</taxon>
        <taxon>Basidiomycota</taxon>
        <taxon>Pucciniomycotina</taxon>
        <taxon>Pucciniomycetes</taxon>
        <taxon>Pucciniales</taxon>
        <taxon>Sphaerophragmiaceae</taxon>
        <taxon>Austropuccinia</taxon>
    </lineage>
</organism>
<evidence type="ECO:0000313" key="10">
    <source>
        <dbReference type="EMBL" id="MBW0476037.1"/>
    </source>
</evidence>
<dbReference type="InterPro" id="IPR058654">
    <property type="entry name" value="Mok11-14/Ags1-like_TM"/>
</dbReference>
<keyword evidence="8" id="KW-1133">Transmembrane helix</keyword>
<dbReference type="Pfam" id="PF26111">
    <property type="entry name" value="Ig_Mok13"/>
    <property type="match status" value="1"/>
</dbReference>
<comment type="catalytic activity">
    <reaction evidence="6">
        <text>[(1-&gt;3)-alpha-D-glucosyl](n) + UDP-alpha-D-glucose = [(1-&gt;3)-alpha-D-glucosyl](n+1) + UDP + H(+)</text>
        <dbReference type="Rhea" id="RHEA:19749"/>
        <dbReference type="Rhea" id="RHEA-COMP:11150"/>
        <dbReference type="Rhea" id="RHEA-COMP:11151"/>
        <dbReference type="ChEBI" id="CHEBI:15378"/>
        <dbReference type="ChEBI" id="CHEBI:28100"/>
        <dbReference type="ChEBI" id="CHEBI:58223"/>
        <dbReference type="ChEBI" id="CHEBI:58885"/>
        <dbReference type="EC" id="2.4.1.183"/>
    </reaction>
</comment>
<dbReference type="EMBL" id="AVOT02004318">
    <property type="protein sequence ID" value="MBW0476037.1"/>
    <property type="molecule type" value="Genomic_DNA"/>
</dbReference>
<dbReference type="InterPro" id="IPR017853">
    <property type="entry name" value="GH"/>
</dbReference>
<feature type="transmembrane region" description="Helical" evidence="8">
    <location>
        <begin position="2141"/>
        <end position="2160"/>
    </location>
</feature>
<dbReference type="Pfam" id="PF00128">
    <property type="entry name" value="Alpha-amylase"/>
    <property type="match status" value="1"/>
</dbReference>
<dbReference type="InterPro" id="IPR058658">
    <property type="entry name" value="Mok11-13/Ags1-like_Ig_2"/>
</dbReference>
<dbReference type="Pfam" id="PF26127">
    <property type="entry name" value="12TM_Mok13"/>
    <property type="match status" value="1"/>
</dbReference>
<dbReference type="SMART" id="SM00642">
    <property type="entry name" value="Aamy"/>
    <property type="match status" value="1"/>
</dbReference>
<dbReference type="PANTHER" id="PTHR47182:SF2">
    <property type="entry name" value="CELL WALL ALPHA-1,3-GLUCAN SYNTHASE AGS1"/>
    <property type="match status" value="1"/>
</dbReference>
<name>A0A9Q3GR18_9BASI</name>
<dbReference type="SUPFAM" id="SSF51445">
    <property type="entry name" value="(Trans)glycosidases"/>
    <property type="match status" value="1"/>
</dbReference>
<dbReference type="Gene3D" id="3.20.20.80">
    <property type="entry name" value="Glycosidases"/>
    <property type="match status" value="2"/>
</dbReference>
<dbReference type="InterPro" id="IPR058659">
    <property type="entry name" value="Mok11-13/Ags1-like_CBM"/>
</dbReference>
<evidence type="ECO:0000256" key="6">
    <source>
        <dbReference type="ARBA" id="ARBA00048960"/>
    </source>
</evidence>
<dbReference type="SUPFAM" id="SSF53756">
    <property type="entry name" value="UDP-Glycosyltransferase/glycogen phosphorylase"/>
    <property type="match status" value="1"/>
</dbReference>
<evidence type="ECO:0000256" key="2">
    <source>
        <dbReference type="ARBA" id="ARBA00012688"/>
    </source>
</evidence>
<feature type="domain" description="Glycosyl hydrolase family 13 catalytic" evidence="9">
    <location>
        <begin position="84"/>
        <end position="544"/>
    </location>
</feature>
<feature type="region of interest" description="Disordered" evidence="7">
    <location>
        <begin position="1675"/>
        <end position="1730"/>
    </location>
</feature>
<dbReference type="PANTHER" id="PTHR47182">
    <property type="entry name" value="CELL WALL ALPHA-1,3-GLUCAN SYNTHASE AGS1-RELATED"/>
    <property type="match status" value="1"/>
</dbReference>
<feature type="transmembrane region" description="Helical" evidence="8">
    <location>
        <begin position="2180"/>
        <end position="2203"/>
    </location>
</feature>
<feature type="transmembrane region" description="Helical" evidence="8">
    <location>
        <begin position="1088"/>
        <end position="1108"/>
    </location>
</feature>
<feature type="transmembrane region" description="Helical" evidence="8">
    <location>
        <begin position="2253"/>
        <end position="2273"/>
    </location>
</feature>
<dbReference type="EC" id="2.4.1.183" evidence="2"/>
<dbReference type="GO" id="GO:0070600">
    <property type="term" value="P:fungal-type cell wall (1-&gt;3)-alpha-glucan biosynthetic process"/>
    <property type="evidence" value="ECO:0007669"/>
    <property type="project" value="TreeGrafter"/>
</dbReference>
<gene>
    <name evidence="10" type="ORF">O181_015752</name>
</gene>
<accession>A0A9Q3GR18</accession>
<dbReference type="Pfam" id="PF26114">
    <property type="entry name" value="Ig_2_Mok13"/>
    <property type="match status" value="1"/>
</dbReference>
<dbReference type="Pfam" id="PF26108">
    <property type="entry name" value="GH_Mok13"/>
    <property type="match status" value="1"/>
</dbReference>
<dbReference type="Gene3D" id="3.40.50.2000">
    <property type="entry name" value="Glycogen Phosphorylase B"/>
    <property type="match status" value="2"/>
</dbReference>
<evidence type="ECO:0000256" key="5">
    <source>
        <dbReference type="ARBA" id="ARBA00023316"/>
    </source>
</evidence>
<keyword evidence="5" id="KW-0961">Cell wall biogenesis/degradation</keyword>
<protein>
    <recommendedName>
        <fullName evidence="2">alpha-1,3-glucan synthase</fullName>
        <ecNumber evidence="2">2.4.1.183</ecNumber>
    </recommendedName>
</protein>
<evidence type="ECO:0000256" key="7">
    <source>
        <dbReference type="SAM" id="MobiDB-lite"/>
    </source>
</evidence>
<dbReference type="Proteomes" id="UP000765509">
    <property type="component" value="Unassembled WGS sequence"/>
</dbReference>
<feature type="transmembrane region" description="Helical" evidence="8">
    <location>
        <begin position="1965"/>
        <end position="1984"/>
    </location>
</feature>
<reference evidence="10" key="1">
    <citation type="submission" date="2021-03" db="EMBL/GenBank/DDBJ databases">
        <title>Draft genome sequence of rust myrtle Austropuccinia psidii MF-1, a brazilian biotype.</title>
        <authorList>
            <person name="Quecine M.C."/>
            <person name="Pachon D.M.R."/>
            <person name="Bonatelli M.L."/>
            <person name="Correr F.H."/>
            <person name="Franceschini L.M."/>
            <person name="Leite T.F."/>
            <person name="Margarido G.R.A."/>
            <person name="Almeida C.A."/>
            <person name="Ferrarezi J.A."/>
            <person name="Labate C.A."/>
        </authorList>
    </citation>
    <scope>NUCLEOTIDE SEQUENCE</scope>
    <source>
        <strain evidence="10">MF-1</strain>
    </source>
</reference>
<keyword evidence="8" id="KW-0472">Membrane</keyword>
<dbReference type="InterPro" id="IPR006047">
    <property type="entry name" value="GH13_cat_dom"/>
</dbReference>
<dbReference type="Pfam" id="PF26122">
    <property type="entry name" value="CBM_Mok13"/>
    <property type="match status" value="1"/>
</dbReference>
<comment type="similarity">
    <text evidence="1">Belongs to the glycosyltransferase group 1 family.</text>
</comment>
<dbReference type="InterPro" id="IPR058655">
    <property type="entry name" value="Mok11-14/Ags1-like"/>
</dbReference>
<feature type="transmembrane region" description="Helical" evidence="8">
    <location>
        <begin position="2099"/>
        <end position="2120"/>
    </location>
</feature>